<sequence>MLLKVTTFLAVLATATLALPISVLRRDGCDPTPSPPVVVTVATFTASTAFIEDPAATITGLSEGASAYYGVQVEDGQTGYVVILYDDVSQPPIAASDLETLLQSSASPSSAITVRTAHPNGNITGVLFAPLTEITTMDLLPGKTLEELAPVVDELRIMLDGVTGQFGAGHWGEVVEVEGQLKDFVGWESVDEHVRLVSTPEFGAVGGQIVQLASVSSAHVHFTQLV</sequence>
<reference evidence="1 2" key="1">
    <citation type="journal article" date="2021" name="Appl. Environ. Microbiol.">
        <title>Genetic linkage and physical mapping for an oyster mushroom Pleurotus cornucopiae and QTL analysis for the trait cap color.</title>
        <authorList>
            <person name="Zhang Y."/>
            <person name="Gao W."/>
            <person name="Sonnenberg A."/>
            <person name="Chen Q."/>
            <person name="Zhang J."/>
            <person name="Huang C."/>
        </authorList>
    </citation>
    <scope>NUCLEOTIDE SEQUENCE [LARGE SCALE GENOMIC DNA]</scope>
    <source>
        <strain evidence="1">CCMSSC00406</strain>
    </source>
</reference>
<evidence type="ECO:0000313" key="1">
    <source>
        <dbReference type="EMBL" id="KAG9218415.1"/>
    </source>
</evidence>
<proteinExistence type="predicted"/>
<name>A0ACB7IL57_PLECO</name>
<protein>
    <submittedName>
        <fullName evidence="1">Uncharacterized protein</fullName>
    </submittedName>
</protein>
<accession>A0ACB7IL57</accession>
<dbReference type="Proteomes" id="UP000824881">
    <property type="component" value="Unassembled WGS sequence"/>
</dbReference>
<comment type="caution">
    <text evidence="1">The sequence shown here is derived from an EMBL/GenBank/DDBJ whole genome shotgun (WGS) entry which is preliminary data.</text>
</comment>
<gene>
    <name evidence="1" type="ORF">CCMSSC00406_0007984</name>
</gene>
<dbReference type="EMBL" id="WQMT02000010">
    <property type="protein sequence ID" value="KAG9218415.1"/>
    <property type="molecule type" value="Genomic_DNA"/>
</dbReference>
<evidence type="ECO:0000313" key="2">
    <source>
        <dbReference type="Proteomes" id="UP000824881"/>
    </source>
</evidence>
<organism evidence="1 2">
    <name type="scientific">Pleurotus cornucopiae</name>
    <name type="common">Cornucopia mushroom</name>
    <dbReference type="NCBI Taxonomy" id="5321"/>
    <lineage>
        <taxon>Eukaryota</taxon>
        <taxon>Fungi</taxon>
        <taxon>Dikarya</taxon>
        <taxon>Basidiomycota</taxon>
        <taxon>Agaricomycotina</taxon>
        <taxon>Agaricomycetes</taxon>
        <taxon>Agaricomycetidae</taxon>
        <taxon>Agaricales</taxon>
        <taxon>Pleurotineae</taxon>
        <taxon>Pleurotaceae</taxon>
        <taxon>Pleurotus</taxon>
    </lineage>
</organism>
<keyword evidence="2" id="KW-1185">Reference proteome</keyword>